<keyword evidence="2" id="KW-1133">Transmembrane helix</keyword>
<feature type="transmembrane region" description="Helical" evidence="2">
    <location>
        <begin position="525"/>
        <end position="545"/>
    </location>
</feature>
<sequence length="660" mass="73225">MPLDPRASRAPRPQSSWDSIQAKAGTLVASLSDNFRQARFLRRLSYAMHAFLVLMHVTLLVICILHLEENVVVQLSDDAFGDLTSTAITVSATMFATVYGALLIWMTQRLALRRLLTSQQTLTAMHDEYNSWIGLGSALMTLYGQSRIRSTIGSISLITSYLVNAAILHVTIPAMFSLQVGTQTHAAEVTSLAAYPRIDHIFNAMADWRNPEGHLLAYLLSDATSLLSYVALSDAHQTVGLDEATMYDQLMVNDGNGTVFLEATTFNATCGTLQDLTLLDDGRHGDESAIPAYNVSHVYPNGTEQTNVVLKYVYTNNTMVLGFRNKDAYNPTPGLNRTFYLYGTFDLEDSAGTLLPTFTLPYRRLSTNVSVIGCDLYSYNHTVEVSRTTRLALDGQIPSLRTSSTLSPWQPQGATAPEDLNILDLWSTGVQSQYTTSDYYGGSNRLGFMEKYLITCLDLDLDKSGQAARGRVRLSDVENSLSRLAASYFWSFNQVNKQDRYSIRREKQTPITRPEVVLRLHLSPVPVLAGLIVSLFLMMTNALLVRPRDSRTVGAVDVLDSLGLLQIIWFVRGRPEVLSTIGRVEDPNEDDLRLVGMFVMQPDVRASLRPSGGQAGFVPGHLSSEPSTPTYKWTDDDPQLSPTPTLSHPDWANHKEYEEP</sequence>
<dbReference type="OrthoDB" id="2644397at2759"/>
<proteinExistence type="predicted"/>
<gene>
    <name evidence="3" type="ORF">SCHCODRAFT_104400</name>
</gene>
<dbReference type="eggNOG" id="ENOG502SQ09">
    <property type="taxonomic scope" value="Eukaryota"/>
</dbReference>
<reference evidence="3 4" key="1">
    <citation type="journal article" date="2010" name="Nat. Biotechnol.">
        <title>Genome sequence of the model mushroom Schizophyllum commune.</title>
        <authorList>
            <person name="Ohm R.A."/>
            <person name="de Jong J.F."/>
            <person name="Lugones L.G."/>
            <person name="Aerts A."/>
            <person name="Kothe E."/>
            <person name="Stajich J.E."/>
            <person name="de Vries R.P."/>
            <person name="Record E."/>
            <person name="Levasseur A."/>
            <person name="Baker S.E."/>
            <person name="Bartholomew K.A."/>
            <person name="Coutinho P.M."/>
            <person name="Erdmann S."/>
            <person name="Fowler T.J."/>
            <person name="Gathman A.C."/>
            <person name="Lombard V."/>
            <person name="Henrissat B."/>
            <person name="Knabe N."/>
            <person name="Kuees U."/>
            <person name="Lilly W.W."/>
            <person name="Lindquist E."/>
            <person name="Lucas S."/>
            <person name="Magnuson J.K."/>
            <person name="Piumi F."/>
            <person name="Raudaskoski M."/>
            <person name="Salamov A."/>
            <person name="Schmutz J."/>
            <person name="Schwarze F.W.M.R."/>
            <person name="vanKuyk P.A."/>
            <person name="Horton J.S."/>
            <person name="Grigoriev I.V."/>
            <person name="Woesten H.A.B."/>
        </authorList>
    </citation>
    <scope>NUCLEOTIDE SEQUENCE [LARGE SCALE GENOMIC DNA]</scope>
    <source>
        <strain evidence="4">H4-8 / FGSC 9210</strain>
    </source>
</reference>
<dbReference type="KEGG" id="scm:SCHCO_02528332"/>
<feature type="transmembrane region" description="Helical" evidence="2">
    <location>
        <begin position="155"/>
        <end position="176"/>
    </location>
</feature>
<feature type="transmembrane region" description="Helical" evidence="2">
    <location>
        <begin position="87"/>
        <end position="106"/>
    </location>
</feature>
<dbReference type="RefSeq" id="XP_003038863.1">
    <property type="nucleotide sequence ID" value="XM_003038817.1"/>
</dbReference>
<feature type="transmembrane region" description="Helical" evidence="2">
    <location>
        <begin position="46"/>
        <end position="67"/>
    </location>
</feature>
<evidence type="ECO:0000313" key="3">
    <source>
        <dbReference type="EMBL" id="EFJ03961.1"/>
    </source>
</evidence>
<feature type="region of interest" description="Disordered" evidence="1">
    <location>
        <begin position="615"/>
        <end position="660"/>
    </location>
</feature>
<feature type="non-terminal residue" evidence="3">
    <location>
        <position position="660"/>
    </location>
</feature>
<dbReference type="VEuPathDB" id="FungiDB:SCHCODRAFT_02528332"/>
<dbReference type="STRING" id="578458.D8PK47"/>
<evidence type="ECO:0000256" key="1">
    <source>
        <dbReference type="SAM" id="MobiDB-lite"/>
    </source>
</evidence>
<keyword evidence="4" id="KW-1185">Reference proteome</keyword>
<dbReference type="InParanoid" id="D8PK47"/>
<dbReference type="Proteomes" id="UP000007431">
    <property type="component" value="Unassembled WGS sequence"/>
</dbReference>
<name>D8PK47_SCHCM</name>
<dbReference type="GeneID" id="9594735"/>
<evidence type="ECO:0000256" key="2">
    <source>
        <dbReference type="SAM" id="Phobius"/>
    </source>
</evidence>
<evidence type="ECO:0000313" key="4">
    <source>
        <dbReference type="Proteomes" id="UP000007431"/>
    </source>
</evidence>
<feature type="compositionally biased region" description="Basic and acidic residues" evidence="1">
    <location>
        <begin position="651"/>
        <end position="660"/>
    </location>
</feature>
<protein>
    <submittedName>
        <fullName evidence="3">Uncharacterized protein</fullName>
    </submittedName>
</protein>
<dbReference type="HOGENOM" id="CLU_026310_0_0_1"/>
<dbReference type="EMBL" id="GL377302">
    <property type="protein sequence ID" value="EFJ03961.1"/>
    <property type="molecule type" value="Genomic_DNA"/>
</dbReference>
<dbReference type="OMA" id="RNTHHIE"/>
<accession>D8PK47</accession>
<organism evidence="4">
    <name type="scientific">Schizophyllum commune (strain H4-8 / FGSC 9210)</name>
    <name type="common">Split gill fungus</name>
    <dbReference type="NCBI Taxonomy" id="578458"/>
    <lineage>
        <taxon>Eukaryota</taxon>
        <taxon>Fungi</taxon>
        <taxon>Dikarya</taxon>
        <taxon>Basidiomycota</taxon>
        <taxon>Agaricomycotina</taxon>
        <taxon>Agaricomycetes</taxon>
        <taxon>Agaricomycetidae</taxon>
        <taxon>Agaricales</taxon>
        <taxon>Schizophyllaceae</taxon>
        <taxon>Schizophyllum</taxon>
    </lineage>
</organism>
<dbReference type="AlphaFoldDB" id="D8PK47"/>
<keyword evidence="2" id="KW-0472">Membrane</keyword>
<keyword evidence="2" id="KW-0812">Transmembrane</keyword>